<dbReference type="EMBL" id="KI517881">
    <property type="protein sequence ID" value="ESQ29343.1"/>
    <property type="molecule type" value="Genomic_DNA"/>
</dbReference>
<dbReference type="Gramene" id="ESQ29343">
    <property type="protein sequence ID" value="ESQ29343"/>
    <property type="gene ID" value="EUTSA_v100238500mg"/>
</dbReference>
<organism evidence="2 3">
    <name type="scientific">Eutrema salsugineum</name>
    <name type="common">Saltwater cress</name>
    <name type="synonym">Sisymbrium salsugineum</name>
    <dbReference type="NCBI Taxonomy" id="72664"/>
    <lineage>
        <taxon>Eukaryota</taxon>
        <taxon>Viridiplantae</taxon>
        <taxon>Streptophyta</taxon>
        <taxon>Embryophyta</taxon>
        <taxon>Tracheophyta</taxon>
        <taxon>Spermatophyta</taxon>
        <taxon>Magnoliopsida</taxon>
        <taxon>eudicotyledons</taxon>
        <taxon>Gunneridae</taxon>
        <taxon>Pentapetalae</taxon>
        <taxon>rosids</taxon>
        <taxon>malvids</taxon>
        <taxon>Brassicales</taxon>
        <taxon>Brassicaceae</taxon>
        <taxon>Eutremeae</taxon>
        <taxon>Eutrema</taxon>
    </lineage>
</organism>
<accession>V4KPP7</accession>
<feature type="non-terminal residue" evidence="2">
    <location>
        <position position="118"/>
    </location>
</feature>
<dbReference type="AlphaFoldDB" id="V4KPP7"/>
<feature type="compositionally biased region" description="Polar residues" evidence="1">
    <location>
        <begin position="1"/>
        <end position="10"/>
    </location>
</feature>
<gene>
    <name evidence="2" type="ORF">EUTSA_v100238500mg</name>
</gene>
<evidence type="ECO:0000313" key="2">
    <source>
        <dbReference type="EMBL" id="ESQ29343.1"/>
    </source>
</evidence>
<evidence type="ECO:0000256" key="1">
    <source>
        <dbReference type="SAM" id="MobiDB-lite"/>
    </source>
</evidence>
<evidence type="ECO:0000313" key="3">
    <source>
        <dbReference type="Proteomes" id="UP000030689"/>
    </source>
</evidence>
<feature type="region of interest" description="Disordered" evidence="1">
    <location>
        <begin position="1"/>
        <end position="33"/>
    </location>
</feature>
<protein>
    <submittedName>
        <fullName evidence="2">Uncharacterized protein</fullName>
    </submittedName>
</protein>
<name>V4KPP7_EUTSA</name>
<proteinExistence type="predicted"/>
<reference evidence="2 3" key="1">
    <citation type="journal article" date="2013" name="Front. Plant Sci.">
        <title>The Reference Genome of the Halophytic Plant Eutrema salsugineum.</title>
        <authorList>
            <person name="Yang R."/>
            <person name="Jarvis D.E."/>
            <person name="Chen H."/>
            <person name="Beilstein M.A."/>
            <person name="Grimwood J."/>
            <person name="Jenkins J."/>
            <person name="Shu S."/>
            <person name="Prochnik S."/>
            <person name="Xin M."/>
            <person name="Ma C."/>
            <person name="Schmutz J."/>
            <person name="Wing R.A."/>
            <person name="Mitchell-Olds T."/>
            <person name="Schumaker K.S."/>
            <person name="Wang X."/>
        </authorList>
    </citation>
    <scope>NUCLEOTIDE SEQUENCE [LARGE SCALE GENOMIC DNA]</scope>
</reference>
<dbReference type="KEGG" id="eus:EUTSA_v100238500m"/>
<sequence length="118" mass="13341">MQFQLSSSDRLQPRSGFGYTTSSSAAASGKEGVEITYGSEENITEREMEAAQHLMQLSDEEDISLNIITKKKIVALFGKDDIYQDQCTNTKEMVVMRVMPSQRKKKKKLDTAYLEQHA</sequence>
<keyword evidence="3" id="KW-1185">Reference proteome</keyword>
<dbReference type="Proteomes" id="UP000030689">
    <property type="component" value="Unassembled WGS sequence"/>
</dbReference>